<evidence type="ECO:0000259" key="4">
    <source>
        <dbReference type="PROSITE" id="PS01124"/>
    </source>
</evidence>
<dbReference type="PANTHER" id="PTHR43280">
    <property type="entry name" value="ARAC-FAMILY TRANSCRIPTIONAL REGULATOR"/>
    <property type="match status" value="1"/>
</dbReference>
<dbReference type="Gene3D" id="2.60.120.280">
    <property type="entry name" value="Regulatory protein AraC"/>
    <property type="match status" value="1"/>
</dbReference>
<dbReference type="SUPFAM" id="SSF46689">
    <property type="entry name" value="Homeodomain-like"/>
    <property type="match status" value="1"/>
</dbReference>
<keyword evidence="6" id="KW-1185">Reference proteome</keyword>
<dbReference type="PROSITE" id="PS01124">
    <property type="entry name" value="HTH_ARAC_FAMILY_2"/>
    <property type="match status" value="1"/>
</dbReference>
<dbReference type="Gene3D" id="1.10.10.60">
    <property type="entry name" value="Homeodomain-like"/>
    <property type="match status" value="1"/>
</dbReference>
<dbReference type="STRING" id="1178516.AWR27_05395"/>
<keyword evidence="2" id="KW-0238">DNA-binding</keyword>
<dbReference type="InterPro" id="IPR037923">
    <property type="entry name" value="HTH-like"/>
</dbReference>
<evidence type="ECO:0000256" key="2">
    <source>
        <dbReference type="ARBA" id="ARBA00023125"/>
    </source>
</evidence>
<evidence type="ECO:0000313" key="6">
    <source>
        <dbReference type="Proteomes" id="UP000187941"/>
    </source>
</evidence>
<dbReference type="PANTHER" id="PTHR43280:SF30">
    <property type="entry name" value="MMSAB OPERON REGULATORY PROTEIN"/>
    <property type="match status" value="1"/>
</dbReference>
<dbReference type="KEGG" id="smon:AWR27_05395"/>
<dbReference type="SMART" id="SM00342">
    <property type="entry name" value="HTH_ARAC"/>
    <property type="match status" value="1"/>
</dbReference>
<reference evidence="5 6" key="1">
    <citation type="submission" date="2016-01" db="EMBL/GenBank/DDBJ databases">
        <authorList>
            <person name="Oliw E.H."/>
        </authorList>
    </citation>
    <scope>NUCLEOTIDE SEQUENCE [LARGE SCALE GENOMIC DNA]</scope>
    <source>
        <strain evidence="5 6">DY10</strain>
    </source>
</reference>
<organism evidence="5 6">
    <name type="scientific">Spirosoma montaniterrae</name>
    <dbReference type="NCBI Taxonomy" id="1178516"/>
    <lineage>
        <taxon>Bacteria</taxon>
        <taxon>Pseudomonadati</taxon>
        <taxon>Bacteroidota</taxon>
        <taxon>Cytophagia</taxon>
        <taxon>Cytophagales</taxon>
        <taxon>Cytophagaceae</taxon>
        <taxon>Spirosoma</taxon>
    </lineage>
</organism>
<dbReference type="GO" id="GO:0003700">
    <property type="term" value="F:DNA-binding transcription factor activity"/>
    <property type="evidence" value="ECO:0007669"/>
    <property type="project" value="InterPro"/>
</dbReference>
<keyword evidence="1" id="KW-0805">Transcription regulation</keyword>
<dbReference type="Pfam" id="PF12833">
    <property type="entry name" value="HTH_18"/>
    <property type="match status" value="1"/>
</dbReference>
<dbReference type="InterPro" id="IPR003313">
    <property type="entry name" value="AraC-bd"/>
</dbReference>
<dbReference type="Proteomes" id="UP000187941">
    <property type="component" value="Chromosome"/>
</dbReference>
<dbReference type="OrthoDB" id="9813413at2"/>
<dbReference type="InterPro" id="IPR009057">
    <property type="entry name" value="Homeodomain-like_sf"/>
</dbReference>
<accession>A0A1P9X3X7</accession>
<proteinExistence type="predicted"/>
<dbReference type="AlphaFoldDB" id="A0A1P9X3X7"/>
<sequence>MKIFRRYFSFADAPIDNTASVNIHTLGHHIHPTQTPYPDIRHPDSHFFDWERGRSLKEYQLLYVCKGEGIFEAYGMPPQVIEEGTIILLYPGVWHRYKPNDQTGWEEYWVGFSGDYPRHLLEQECFNPQSPIIKVGFNVEFLATFERLFEVVEVREDSYLKLASFLVLQLLGVVYTSVLLSNQKVSRKEKIISDVKRDINERWQETIDFERLSDACNVSYAWLRKAFKETTGTSLNQYHLRLKLHKAEELIRDTGSTLSEISAQCGFESVHYFSRIYKQKMHINPSEIRRGRQINS</sequence>
<dbReference type="Pfam" id="PF02311">
    <property type="entry name" value="AraC_binding"/>
    <property type="match status" value="1"/>
</dbReference>
<feature type="domain" description="HTH araC/xylS-type" evidence="4">
    <location>
        <begin position="189"/>
        <end position="291"/>
    </location>
</feature>
<dbReference type="SUPFAM" id="SSF51215">
    <property type="entry name" value="Regulatory protein AraC"/>
    <property type="match status" value="1"/>
</dbReference>
<name>A0A1P9X3X7_9BACT</name>
<gene>
    <name evidence="5" type="ORF">AWR27_05395</name>
</gene>
<keyword evidence="3" id="KW-0804">Transcription</keyword>
<dbReference type="EMBL" id="CP014263">
    <property type="protein sequence ID" value="AQG82340.1"/>
    <property type="molecule type" value="Genomic_DNA"/>
</dbReference>
<evidence type="ECO:0000256" key="3">
    <source>
        <dbReference type="ARBA" id="ARBA00023163"/>
    </source>
</evidence>
<dbReference type="GO" id="GO:0043565">
    <property type="term" value="F:sequence-specific DNA binding"/>
    <property type="evidence" value="ECO:0007669"/>
    <property type="project" value="InterPro"/>
</dbReference>
<evidence type="ECO:0000313" key="5">
    <source>
        <dbReference type="EMBL" id="AQG82340.1"/>
    </source>
</evidence>
<evidence type="ECO:0000256" key="1">
    <source>
        <dbReference type="ARBA" id="ARBA00023015"/>
    </source>
</evidence>
<dbReference type="RefSeq" id="WP_077133823.1">
    <property type="nucleotide sequence ID" value="NZ_CP014263.1"/>
</dbReference>
<dbReference type="InterPro" id="IPR018060">
    <property type="entry name" value="HTH_AraC"/>
</dbReference>
<protein>
    <submittedName>
        <fullName evidence="5">Transcriptional regulator</fullName>
    </submittedName>
</protein>